<dbReference type="Pfam" id="PF10282">
    <property type="entry name" value="Lactonase"/>
    <property type="match status" value="1"/>
</dbReference>
<proteinExistence type="predicted"/>
<keyword evidence="1" id="KW-0732">Signal</keyword>
<reference evidence="2" key="2">
    <citation type="submission" date="2020-11" db="EMBL/GenBank/DDBJ databases">
        <authorList>
            <person name="McCartney M.A."/>
            <person name="Auch B."/>
            <person name="Kono T."/>
            <person name="Mallez S."/>
            <person name="Becker A."/>
            <person name="Gohl D.M."/>
            <person name="Silverstein K.A.T."/>
            <person name="Koren S."/>
            <person name="Bechman K.B."/>
            <person name="Herman A."/>
            <person name="Abrahante J.E."/>
            <person name="Garbe J."/>
        </authorList>
    </citation>
    <scope>NUCLEOTIDE SEQUENCE</scope>
    <source>
        <strain evidence="2">Duluth1</strain>
        <tissue evidence="2">Whole animal</tissue>
    </source>
</reference>
<sequence length="136" mass="15036">MISNTKSMLCELCISLKLINSCAVFTCAVSPAGDRIYVTNRGQHKLLTLAIDGTLISTFNYPELKYPRGVHVTPAGQVLVCTSKNVIQVNREGKKKLATLLSQKDDDQTLSICYNKYIDRITVGTGGHTIFDLKRQ</sequence>
<feature type="signal peptide" evidence="1">
    <location>
        <begin position="1"/>
        <end position="23"/>
    </location>
</feature>
<evidence type="ECO:0000313" key="3">
    <source>
        <dbReference type="Proteomes" id="UP000828390"/>
    </source>
</evidence>
<dbReference type="AlphaFoldDB" id="A0A9D4BS82"/>
<dbReference type="SUPFAM" id="SSF101898">
    <property type="entry name" value="NHL repeat"/>
    <property type="match status" value="1"/>
</dbReference>
<accession>A0A9D4BS82</accession>
<evidence type="ECO:0000256" key="1">
    <source>
        <dbReference type="SAM" id="SignalP"/>
    </source>
</evidence>
<gene>
    <name evidence="2" type="ORF">DPMN_066654</name>
</gene>
<dbReference type="InterPro" id="IPR011042">
    <property type="entry name" value="6-blade_b-propeller_TolB-like"/>
</dbReference>
<dbReference type="Proteomes" id="UP000828390">
    <property type="component" value="Unassembled WGS sequence"/>
</dbReference>
<protein>
    <submittedName>
        <fullName evidence="2">Uncharacterized protein</fullName>
    </submittedName>
</protein>
<evidence type="ECO:0000313" key="2">
    <source>
        <dbReference type="EMBL" id="KAH3707255.1"/>
    </source>
</evidence>
<comment type="caution">
    <text evidence="2">The sequence shown here is derived from an EMBL/GenBank/DDBJ whole genome shotgun (WGS) entry which is preliminary data.</text>
</comment>
<name>A0A9D4BS82_DREPO</name>
<dbReference type="EMBL" id="JAIWYP010000014">
    <property type="protein sequence ID" value="KAH3707255.1"/>
    <property type="molecule type" value="Genomic_DNA"/>
</dbReference>
<keyword evidence="3" id="KW-1185">Reference proteome</keyword>
<organism evidence="2 3">
    <name type="scientific">Dreissena polymorpha</name>
    <name type="common">Zebra mussel</name>
    <name type="synonym">Mytilus polymorpha</name>
    <dbReference type="NCBI Taxonomy" id="45954"/>
    <lineage>
        <taxon>Eukaryota</taxon>
        <taxon>Metazoa</taxon>
        <taxon>Spiralia</taxon>
        <taxon>Lophotrochozoa</taxon>
        <taxon>Mollusca</taxon>
        <taxon>Bivalvia</taxon>
        <taxon>Autobranchia</taxon>
        <taxon>Heteroconchia</taxon>
        <taxon>Euheterodonta</taxon>
        <taxon>Imparidentia</taxon>
        <taxon>Neoheterodontei</taxon>
        <taxon>Myida</taxon>
        <taxon>Dreissenoidea</taxon>
        <taxon>Dreissenidae</taxon>
        <taxon>Dreissena</taxon>
    </lineage>
</organism>
<feature type="chain" id="PRO_5039351829" evidence="1">
    <location>
        <begin position="24"/>
        <end position="136"/>
    </location>
</feature>
<dbReference type="InterPro" id="IPR019405">
    <property type="entry name" value="Lactonase_7-beta_prop"/>
</dbReference>
<reference evidence="2" key="1">
    <citation type="journal article" date="2019" name="bioRxiv">
        <title>The Genome of the Zebra Mussel, Dreissena polymorpha: A Resource for Invasive Species Research.</title>
        <authorList>
            <person name="McCartney M.A."/>
            <person name="Auch B."/>
            <person name="Kono T."/>
            <person name="Mallez S."/>
            <person name="Zhang Y."/>
            <person name="Obille A."/>
            <person name="Becker A."/>
            <person name="Abrahante J.E."/>
            <person name="Garbe J."/>
            <person name="Badalamenti J.P."/>
            <person name="Herman A."/>
            <person name="Mangelson H."/>
            <person name="Liachko I."/>
            <person name="Sullivan S."/>
            <person name="Sone E.D."/>
            <person name="Koren S."/>
            <person name="Silverstein K.A.T."/>
            <person name="Beckman K.B."/>
            <person name="Gohl D.M."/>
        </authorList>
    </citation>
    <scope>NUCLEOTIDE SEQUENCE</scope>
    <source>
        <strain evidence="2">Duluth1</strain>
        <tissue evidence="2">Whole animal</tissue>
    </source>
</reference>
<dbReference type="Gene3D" id="2.120.10.30">
    <property type="entry name" value="TolB, C-terminal domain"/>
    <property type="match status" value="1"/>
</dbReference>